<dbReference type="RefSeq" id="WP_090062732.1">
    <property type="nucleotide sequence ID" value="NZ_FOFT01000001.1"/>
</dbReference>
<reference evidence="3" key="1">
    <citation type="submission" date="2016-10" db="EMBL/GenBank/DDBJ databases">
        <authorList>
            <person name="Varghese N."/>
            <person name="Submissions S."/>
        </authorList>
    </citation>
    <scope>NUCLEOTIDE SEQUENCE [LARGE SCALE GENOMIC DNA]</scope>
    <source>
        <strain evidence="3">CGMCC 4.578</strain>
    </source>
</reference>
<accession>A0A1H9B972</accession>
<dbReference type="Proteomes" id="UP000199028">
    <property type="component" value="Unassembled WGS sequence"/>
</dbReference>
<name>A0A1H9B972_9PSEU</name>
<protein>
    <submittedName>
        <fullName evidence="2">Uncharacterized protein</fullName>
    </submittedName>
</protein>
<evidence type="ECO:0000313" key="2">
    <source>
        <dbReference type="EMBL" id="SEP85365.1"/>
    </source>
</evidence>
<sequence>MIGESYPRAYEHLRSALNAKAELNTFWSELLDDEFLDQGLVTEADGTGCLTVYAMWPYDAREELTKFFRTFINELWGCLDTLVIESAENFSVQQRLQASERPGSFPSPTRRSRWRNCSTSPASTASSRRKHK</sequence>
<dbReference type="AlphaFoldDB" id="A0A1H9B972"/>
<proteinExistence type="predicted"/>
<evidence type="ECO:0000256" key="1">
    <source>
        <dbReference type="SAM" id="MobiDB-lite"/>
    </source>
</evidence>
<dbReference type="OrthoDB" id="5108854at2"/>
<keyword evidence="3" id="KW-1185">Reference proteome</keyword>
<organism evidence="2 3">
    <name type="scientific">Lentzea flaviverrucosa</name>
    <dbReference type="NCBI Taxonomy" id="200379"/>
    <lineage>
        <taxon>Bacteria</taxon>
        <taxon>Bacillati</taxon>
        <taxon>Actinomycetota</taxon>
        <taxon>Actinomycetes</taxon>
        <taxon>Pseudonocardiales</taxon>
        <taxon>Pseudonocardiaceae</taxon>
        <taxon>Lentzea</taxon>
    </lineage>
</organism>
<gene>
    <name evidence="2" type="ORF">SAMN05216195_101410</name>
</gene>
<dbReference type="EMBL" id="FOFT01000001">
    <property type="protein sequence ID" value="SEP85365.1"/>
    <property type="molecule type" value="Genomic_DNA"/>
</dbReference>
<feature type="region of interest" description="Disordered" evidence="1">
    <location>
        <begin position="95"/>
        <end position="132"/>
    </location>
</feature>
<evidence type="ECO:0000313" key="3">
    <source>
        <dbReference type="Proteomes" id="UP000199028"/>
    </source>
</evidence>